<evidence type="ECO:0000259" key="11">
    <source>
        <dbReference type="Pfam" id="PF07715"/>
    </source>
</evidence>
<comment type="subcellular location">
    <subcellularLocation>
        <location evidence="1 8">Cell outer membrane</location>
        <topology evidence="1 8">Multi-pass membrane protein</topology>
    </subcellularLocation>
</comment>
<proteinExistence type="inferred from homology"/>
<keyword evidence="3 8" id="KW-1134">Transmembrane beta strand</keyword>
<keyword evidence="2 8" id="KW-0813">Transport</keyword>
<feature type="domain" description="TonB-dependent receptor-like beta-barrel" evidence="10">
    <location>
        <begin position="307"/>
        <end position="699"/>
    </location>
</feature>
<dbReference type="SUPFAM" id="SSF56935">
    <property type="entry name" value="Porins"/>
    <property type="match status" value="1"/>
</dbReference>
<dbReference type="CDD" id="cd01347">
    <property type="entry name" value="ligand_gated_channel"/>
    <property type="match status" value="1"/>
</dbReference>
<keyword evidence="6 8" id="KW-0472">Membrane</keyword>
<dbReference type="Pfam" id="PF07715">
    <property type="entry name" value="Plug"/>
    <property type="match status" value="1"/>
</dbReference>
<dbReference type="PANTHER" id="PTHR30069:SF56">
    <property type="entry name" value="TONB-DEPENDENT HEME RECEPTOR A"/>
    <property type="match status" value="1"/>
</dbReference>
<reference evidence="13" key="1">
    <citation type="submission" date="2018-03" db="EMBL/GenBank/DDBJ databases">
        <authorList>
            <person name="Rodrigo-Torres L."/>
            <person name="Arahal R. D."/>
            <person name="Lucena T."/>
        </authorList>
    </citation>
    <scope>NUCLEOTIDE SEQUENCE [LARGE SCALE GENOMIC DNA]</scope>
    <source>
        <strain evidence="13">CECT 7615</strain>
    </source>
</reference>
<feature type="domain" description="TonB-dependent receptor plug" evidence="11">
    <location>
        <begin position="96"/>
        <end position="209"/>
    </location>
</feature>
<keyword evidence="12" id="KW-0675">Receptor</keyword>
<evidence type="ECO:0000256" key="3">
    <source>
        <dbReference type="ARBA" id="ARBA00022452"/>
    </source>
</evidence>
<evidence type="ECO:0000313" key="13">
    <source>
        <dbReference type="Proteomes" id="UP000244898"/>
    </source>
</evidence>
<dbReference type="PANTHER" id="PTHR30069">
    <property type="entry name" value="TONB-DEPENDENT OUTER MEMBRANE RECEPTOR"/>
    <property type="match status" value="1"/>
</dbReference>
<dbReference type="InterPro" id="IPR039426">
    <property type="entry name" value="TonB-dep_rcpt-like"/>
</dbReference>
<dbReference type="Proteomes" id="UP000244898">
    <property type="component" value="Unassembled WGS sequence"/>
</dbReference>
<comment type="similarity">
    <text evidence="8 9">Belongs to the TonB-dependent receptor family.</text>
</comment>
<evidence type="ECO:0000256" key="8">
    <source>
        <dbReference type="PROSITE-ProRule" id="PRU01360"/>
    </source>
</evidence>
<keyword evidence="13" id="KW-1185">Reference proteome</keyword>
<keyword evidence="7 8" id="KW-0998">Cell outer membrane</keyword>
<evidence type="ECO:0000256" key="1">
    <source>
        <dbReference type="ARBA" id="ARBA00004571"/>
    </source>
</evidence>
<keyword evidence="5 9" id="KW-0798">TonB box</keyword>
<evidence type="ECO:0000256" key="6">
    <source>
        <dbReference type="ARBA" id="ARBA00023136"/>
    </source>
</evidence>
<evidence type="ECO:0000256" key="7">
    <source>
        <dbReference type="ARBA" id="ARBA00023237"/>
    </source>
</evidence>
<evidence type="ECO:0000313" key="12">
    <source>
        <dbReference type="EMBL" id="SPJ30696.1"/>
    </source>
</evidence>
<evidence type="ECO:0000256" key="2">
    <source>
        <dbReference type="ARBA" id="ARBA00022448"/>
    </source>
</evidence>
<sequence length="726" mass="78246">MLTKLVKFNTERKIAENAIPKKIKKTDPNASTCQPYSVFVCIEGIDMRARNLRAVLIGSASCLSLVAGLAAAQETGEDDEFLGTIELGESKREVQTSTAVPVTNIDQEEIDDRQASTIAELIDSVPGVTLVNGSTPQSSGISIRGFGADGTYGTNPRVLITVDGATTGGEEIYRIGNQLFTDPSLYKSVSVIRGTVGSFEFGSGVVGGVVQLETKDASDFTGGEIGTRFRQTLEAQSNGTGWASSSILAFQPTEDAEFLLNYTYRDQDQYEDARSNTITGTDFKDYSFLAKGRYTFGTDREHAVSTWYNVTHSNDKDVPYDILGASSGGGFYFGNVDRVVDSRTAGLRYAFTPAGNDLVNVEATLTYTEQDIDSTYIPGSCSGFPGCDNAVSNLLNADHNYKTTKLTVKNSSFFQTGSASHDLRFGVEFINRERADANSAPGGTDRRWAIFAVDDIEVTDALTLTPALRYESQKVKGTDEISPGATLPYNGEFDNSALMGGLSVRYEFNSGFAVFASAAYTEVFPIIDRLDKPSSVWVPEKGTTYEAGFSYLRDDLFSTGDRLAFKLNYYDTALKDVRATGNVLTEVDVSGVEIEASYAHSSGFYVDLNGTKASGDQTAPGGTTTDWIFAPVGSVALTVGKNFSQALDVSWEVVAAEGTNAINGSGYLGGYAVNNLRATYRPQNGVFAGTEVRVGIENILNKQYQTQLSTRPAAGRNFKLTVAKTF</sequence>
<dbReference type="InterPro" id="IPR000531">
    <property type="entry name" value="Beta-barrel_TonB"/>
</dbReference>
<dbReference type="Pfam" id="PF00593">
    <property type="entry name" value="TonB_dep_Rec_b-barrel"/>
    <property type="match status" value="1"/>
</dbReference>
<protein>
    <submittedName>
        <fullName evidence="12">TonB-dependent heme receptor A</fullName>
    </submittedName>
</protein>
<evidence type="ECO:0000259" key="10">
    <source>
        <dbReference type="Pfam" id="PF00593"/>
    </source>
</evidence>
<dbReference type="InterPro" id="IPR036942">
    <property type="entry name" value="Beta-barrel_TonB_sf"/>
</dbReference>
<dbReference type="InterPro" id="IPR012910">
    <property type="entry name" value="Plug_dom"/>
</dbReference>
<dbReference type="GO" id="GO:0015344">
    <property type="term" value="F:siderophore uptake transmembrane transporter activity"/>
    <property type="evidence" value="ECO:0007669"/>
    <property type="project" value="TreeGrafter"/>
</dbReference>
<dbReference type="InterPro" id="IPR037066">
    <property type="entry name" value="Plug_dom_sf"/>
</dbReference>
<dbReference type="Gene3D" id="2.170.130.10">
    <property type="entry name" value="TonB-dependent receptor, plug domain"/>
    <property type="match status" value="1"/>
</dbReference>
<dbReference type="GO" id="GO:0044718">
    <property type="term" value="P:siderophore transmembrane transport"/>
    <property type="evidence" value="ECO:0007669"/>
    <property type="project" value="TreeGrafter"/>
</dbReference>
<organism evidence="12 13">
    <name type="scientific">Falsiruegeria mediterranea M17</name>
    <dbReference type="NCBI Taxonomy" id="1200281"/>
    <lineage>
        <taxon>Bacteria</taxon>
        <taxon>Pseudomonadati</taxon>
        <taxon>Pseudomonadota</taxon>
        <taxon>Alphaproteobacteria</taxon>
        <taxon>Rhodobacterales</taxon>
        <taxon>Roseobacteraceae</taxon>
        <taxon>Falsiruegeria</taxon>
    </lineage>
</organism>
<dbReference type="GO" id="GO:0009279">
    <property type="term" value="C:cell outer membrane"/>
    <property type="evidence" value="ECO:0007669"/>
    <property type="project" value="UniProtKB-SubCell"/>
</dbReference>
<accession>A0A2R8CE15</accession>
<dbReference type="PROSITE" id="PS52016">
    <property type="entry name" value="TONB_DEPENDENT_REC_3"/>
    <property type="match status" value="1"/>
</dbReference>
<gene>
    <name evidence="12" type="primary">tdhA</name>
    <name evidence="12" type="ORF">TRM7615_04230</name>
</gene>
<evidence type="ECO:0000256" key="4">
    <source>
        <dbReference type="ARBA" id="ARBA00022692"/>
    </source>
</evidence>
<dbReference type="AlphaFoldDB" id="A0A2R8CE15"/>
<dbReference type="EMBL" id="ONZG01000013">
    <property type="protein sequence ID" value="SPJ30696.1"/>
    <property type="molecule type" value="Genomic_DNA"/>
</dbReference>
<evidence type="ECO:0000256" key="5">
    <source>
        <dbReference type="ARBA" id="ARBA00023077"/>
    </source>
</evidence>
<keyword evidence="4 8" id="KW-0812">Transmembrane</keyword>
<name>A0A2R8CE15_9RHOB</name>
<dbReference type="Gene3D" id="2.40.170.20">
    <property type="entry name" value="TonB-dependent receptor, beta-barrel domain"/>
    <property type="match status" value="1"/>
</dbReference>
<evidence type="ECO:0000256" key="9">
    <source>
        <dbReference type="RuleBase" id="RU003357"/>
    </source>
</evidence>